<feature type="compositionally biased region" description="Low complexity" evidence="1">
    <location>
        <begin position="60"/>
        <end position="76"/>
    </location>
</feature>
<feature type="compositionally biased region" description="Basic and acidic residues" evidence="1">
    <location>
        <begin position="1"/>
        <end position="17"/>
    </location>
</feature>
<evidence type="ECO:0000256" key="1">
    <source>
        <dbReference type="SAM" id="MobiDB-lite"/>
    </source>
</evidence>
<sequence length="174" mass="19445">GRAGPPEDRGHDPDRAPPARKPLAAGVLRLRRRLAHAKRPATRPDTGLRDPQRRPRPGRLRLPAAGALFGAGLSLPRDARGDHHGPDLRLLARQRPDRPDDPTDLHQRHPGPPRPGACRDPAPRRRRVRLRQTPPRPGDRPRLRPLRAERPLRDDRRPGLRGFETTSGIVGCVI</sequence>
<feature type="compositionally biased region" description="Basic and acidic residues" evidence="1">
    <location>
        <begin position="137"/>
        <end position="158"/>
    </location>
</feature>
<organism evidence="2">
    <name type="scientific">uncultured Rubrobacteraceae bacterium</name>
    <dbReference type="NCBI Taxonomy" id="349277"/>
    <lineage>
        <taxon>Bacteria</taxon>
        <taxon>Bacillati</taxon>
        <taxon>Actinomycetota</taxon>
        <taxon>Rubrobacteria</taxon>
        <taxon>Rubrobacterales</taxon>
        <taxon>Rubrobacteraceae</taxon>
        <taxon>environmental samples</taxon>
    </lineage>
</organism>
<reference evidence="2" key="1">
    <citation type="submission" date="2020-02" db="EMBL/GenBank/DDBJ databases">
        <authorList>
            <person name="Meier V. D."/>
        </authorList>
    </citation>
    <scope>NUCLEOTIDE SEQUENCE</scope>
    <source>
        <strain evidence="2">AVDCRST_MAG01</strain>
    </source>
</reference>
<feature type="compositionally biased region" description="Basic and acidic residues" evidence="1">
    <location>
        <begin position="94"/>
        <end position="107"/>
    </location>
</feature>
<dbReference type="AlphaFoldDB" id="A0A6J4NYD3"/>
<feature type="region of interest" description="Disordered" evidence="1">
    <location>
        <begin position="1"/>
        <end position="163"/>
    </location>
</feature>
<proteinExistence type="predicted"/>
<name>A0A6J4NYD3_9ACTN</name>
<feature type="compositionally biased region" description="Basic and acidic residues" evidence="1">
    <location>
        <begin position="77"/>
        <end position="87"/>
    </location>
</feature>
<accession>A0A6J4NYD3</accession>
<evidence type="ECO:0000313" key="2">
    <source>
        <dbReference type="EMBL" id="CAA9400985.1"/>
    </source>
</evidence>
<feature type="non-terminal residue" evidence="2">
    <location>
        <position position="1"/>
    </location>
</feature>
<feature type="non-terminal residue" evidence="2">
    <location>
        <position position="174"/>
    </location>
</feature>
<feature type="compositionally biased region" description="Basic residues" evidence="1">
    <location>
        <begin position="29"/>
        <end position="41"/>
    </location>
</feature>
<gene>
    <name evidence="2" type="ORF">AVDCRST_MAG01-01-1008</name>
</gene>
<protein>
    <submittedName>
        <fullName evidence="2">Uncharacterized protein</fullName>
    </submittedName>
</protein>
<dbReference type="EMBL" id="CADCUW010000150">
    <property type="protein sequence ID" value="CAA9400985.1"/>
    <property type="molecule type" value="Genomic_DNA"/>
</dbReference>